<evidence type="ECO:0000256" key="1">
    <source>
        <dbReference type="SAM" id="MobiDB-lite"/>
    </source>
</evidence>
<gene>
    <name evidence="2" type="ORF">BO72DRAFT_521857</name>
</gene>
<dbReference type="OrthoDB" id="4486068at2759"/>
<dbReference type="RefSeq" id="XP_040796017.1">
    <property type="nucleotide sequence ID" value="XM_040949759.1"/>
</dbReference>
<reference evidence="2 3" key="1">
    <citation type="submission" date="2018-02" db="EMBL/GenBank/DDBJ databases">
        <title>The genomes of Aspergillus section Nigri reveals drivers in fungal speciation.</title>
        <authorList>
            <consortium name="DOE Joint Genome Institute"/>
            <person name="Vesth T.C."/>
            <person name="Nybo J."/>
            <person name="Theobald S."/>
            <person name="Brandl J."/>
            <person name="Frisvad J.C."/>
            <person name="Nielsen K.F."/>
            <person name="Lyhne E.K."/>
            <person name="Kogle M.E."/>
            <person name="Kuo A."/>
            <person name="Riley R."/>
            <person name="Clum A."/>
            <person name="Nolan M."/>
            <person name="Lipzen A."/>
            <person name="Salamov A."/>
            <person name="Henrissat B."/>
            <person name="Wiebenga A."/>
            <person name="De vries R.P."/>
            <person name="Grigoriev I.V."/>
            <person name="Mortensen U.H."/>
            <person name="Andersen M.R."/>
            <person name="Baker S.E."/>
        </authorList>
    </citation>
    <scope>NUCLEOTIDE SEQUENCE [LARGE SCALE GENOMIC DNA]</scope>
    <source>
        <strain evidence="2 3">CBS 313.89</strain>
    </source>
</reference>
<name>A0A8G1REV6_9EURO</name>
<feature type="region of interest" description="Disordered" evidence="1">
    <location>
        <begin position="1"/>
        <end position="39"/>
    </location>
</feature>
<dbReference type="VEuPathDB" id="FungiDB:BO72DRAFT_521857"/>
<protein>
    <submittedName>
        <fullName evidence="2">Uncharacterized protein</fullName>
    </submittedName>
</protein>
<accession>A0A8G1REV6</accession>
<feature type="region of interest" description="Disordered" evidence="1">
    <location>
        <begin position="136"/>
        <end position="164"/>
    </location>
</feature>
<sequence>MVKTRSQTSREVPAAQPEPRYRGHYDNQDSPGFSAEDIPEDWTNDPKLLEIYDDPKCQDADLARCCGIQDPRMVLMGTPESGEMQYIMASKGKYYWGHFELLHLEEITRPKTLSGIVHALRDKGLRGLRMKTLKPVWTPGDEEDTRSATSEGPNLFVPVDPDAP</sequence>
<dbReference type="AlphaFoldDB" id="A0A8G1REV6"/>
<organism evidence="2 3">
    <name type="scientific">Aspergillus fijiensis CBS 313.89</name>
    <dbReference type="NCBI Taxonomy" id="1448319"/>
    <lineage>
        <taxon>Eukaryota</taxon>
        <taxon>Fungi</taxon>
        <taxon>Dikarya</taxon>
        <taxon>Ascomycota</taxon>
        <taxon>Pezizomycotina</taxon>
        <taxon>Eurotiomycetes</taxon>
        <taxon>Eurotiomycetidae</taxon>
        <taxon>Eurotiales</taxon>
        <taxon>Aspergillaceae</taxon>
        <taxon>Aspergillus</taxon>
    </lineage>
</organism>
<proteinExistence type="predicted"/>
<keyword evidence="3" id="KW-1185">Reference proteome</keyword>
<evidence type="ECO:0000313" key="3">
    <source>
        <dbReference type="Proteomes" id="UP000249789"/>
    </source>
</evidence>
<feature type="compositionally biased region" description="Polar residues" evidence="1">
    <location>
        <begin position="1"/>
        <end position="10"/>
    </location>
</feature>
<evidence type="ECO:0000313" key="2">
    <source>
        <dbReference type="EMBL" id="RAK72005.1"/>
    </source>
</evidence>
<dbReference type="Proteomes" id="UP000249789">
    <property type="component" value="Unassembled WGS sequence"/>
</dbReference>
<dbReference type="GeneID" id="63867094"/>
<dbReference type="EMBL" id="KZ824704">
    <property type="protein sequence ID" value="RAK72005.1"/>
    <property type="molecule type" value="Genomic_DNA"/>
</dbReference>